<dbReference type="RefSeq" id="WP_214912122.1">
    <property type="nucleotide sequence ID" value="NZ_JAGGNX010000014.1"/>
</dbReference>
<accession>A0A944DJN5</accession>
<proteinExistence type="predicted"/>
<evidence type="ECO:0000313" key="2">
    <source>
        <dbReference type="Proteomes" id="UP000692896"/>
    </source>
</evidence>
<dbReference type="AlphaFoldDB" id="A0A944DJN5"/>
<gene>
    <name evidence="1" type="ORF">J7E47_10585</name>
</gene>
<dbReference type="Proteomes" id="UP000692896">
    <property type="component" value="Unassembled WGS sequence"/>
</dbReference>
<sequence>MAFIKTEAIDQGYGPYCGAACAVYVLHWLKNVRLTDGAVDGTSTDVDAEIRHAMDQTRTVSCTDYLGSTPANIATYLKKHEPTVGIYAPTEIITNWSMRPWYAGLRMGLQTCGSVNWSCGCSCVMPGGVLGDDYLIISLISKSWTVPFFSFDFYNGHFVVHIGGNQLMDPNGRIEDATTYLSGGYLSRGWASVGLDLHVYKNRATETTALIV</sequence>
<evidence type="ECO:0000313" key="1">
    <source>
        <dbReference type="EMBL" id="MBT2329168.1"/>
    </source>
</evidence>
<dbReference type="EMBL" id="JAGGOB010000021">
    <property type="protein sequence ID" value="MBT2329168.1"/>
    <property type="molecule type" value="Genomic_DNA"/>
</dbReference>
<protein>
    <submittedName>
        <fullName evidence="1">Uncharacterized protein</fullName>
    </submittedName>
</protein>
<reference evidence="1" key="1">
    <citation type="submission" date="2021-03" db="EMBL/GenBank/DDBJ databases">
        <title>Genomic analysis provides insights into the functional capacity of soil bacteria communities inhabiting an altitudinal gradient in the Atacama Desert.</title>
        <authorList>
            <person name="Gonzalez M."/>
            <person name="Maldonado J."/>
            <person name="Maza F."/>
            <person name="Hodar C."/>
            <person name="Cortes M."/>
            <person name="Palma R."/>
            <person name="Andreani C."/>
            <person name="Gaete A."/>
            <person name="Vasquez-Dean J."/>
            <person name="Acuna V."/>
            <person name="Aguado M."/>
            <person name="Mandakovic D."/>
            <person name="Latorre M."/>
            <person name="Orellana A."/>
            <person name="Gutierrez R."/>
            <person name="Montecino M."/>
            <person name="Allende M."/>
            <person name="Maass A."/>
            <person name="Cambiazo V."/>
        </authorList>
    </citation>
    <scope>NUCLEOTIDE SEQUENCE</scope>
    <source>
        <strain evidence="1">ISL-25</strain>
    </source>
</reference>
<organism evidence="1 2">
    <name type="scientific">Pseudomonas fluorescens</name>
    <dbReference type="NCBI Taxonomy" id="294"/>
    <lineage>
        <taxon>Bacteria</taxon>
        <taxon>Pseudomonadati</taxon>
        <taxon>Pseudomonadota</taxon>
        <taxon>Gammaproteobacteria</taxon>
        <taxon>Pseudomonadales</taxon>
        <taxon>Pseudomonadaceae</taxon>
        <taxon>Pseudomonas</taxon>
    </lineage>
</organism>
<name>A0A944DJN5_PSEFL</name>
<comment type="caution">
    <text evidence="1">The sequence shown here is derived from an EMBL/GenBank/DDBJ whole genome shotgun (WGS) entry which is preliminary data.</text>
</comment>